<evidence type="ECO:0000313" key="2">
    <source>
        <dbReference type="EMBL" id="GJD61435.1"/>
    </source>
</evidence>
<feature type="region of interest" description="Disordered" evidence="1">
    <location>
        <begin position="83"/>
        <end position="127"/>
    </location>
</feature>
<reference evidence="2" key="2">
    <citation type="submission" date="2021-08" db="EMBL/GenBank/DDBJ databases">
        <authorList>
            <person name="Tani A."/>
            <person name="Ola A."/>
            <person name="Ogura Y."/>
            <person name="Katsura K."/>
            <person name="Hayashi T."/>
        </authorList>
    </citation>
    <scope>NUCLEOTIDE SEQUENCE</scope>
    <source>
        <strain evidence="2">JCM 32048</strain>
    </source>
</reference>
<dbReference type="RefSeq" id="WP_238190326.1">
    <property type="nucleotide sequence ID" value="NZ_BPQJ01000005.1"/>
</dbReference>
<dbReference type="EMBL" id="BPQJ01000005">
    <property type="protein sequence ID" value="GJD61435.1"/>
    <property type="molecule type" value="Genomic_DNA"/>
</dbReference>
<dbReference type="Pfam" id="PF11064">
    <property type="entry name" value="DUF2865"/>
    <property type="match status" value="1"/>
</dbReference>
<dbReference type="AlphaFoldDB" id="A0AA37M3S1"/>
<proteinExistence type="predicted"/>
<name>A0AA37M3S1_9HYPH</name>
<comment type="caution">
    <text evidence="2">The sequence shown here is derived from an EMBL/GenBank/DDBJ whole genome shotgun (WGS) entry which is preliminary data.</text>
</comment>
<dbReference type="Proteomes" id="UP001055286">
    <property type="component" value="Unassembled WGS sequence"/>
</dbReference>
<evidence type="ECO:0000256" key="1">
    <source>
        <dbReference type="SAM" id="MobiDB-lite"/>
    </source>
</evidence>
<evidence type="ECO:0000313" key="3">
    <source>
        <dbReference type="Proteomes" id="UP001055286"/>
    </source>
</evidence>
<organism evidence="2 3">
    <name type="scientific">Methylobacterium frigidaeris</name>
    <dbReference type="NCBI Taxonomy" id="2038277"/>
    <lineage>
        <taxon>Bacteria</taxon>
        <taxon>Pseudomonadati</taxon>
        <taxon>Pseudomonadota</taxon>
        <taxon>Alphaproteobacteria</taxon>
        <taxon>Hyphomicrobiales</taxon>
        <taxon>Methylobacteriaceae</taxon>
        <taxon>Methylobacterium</taxon>
    </lineage>
</organism>
<reference evidence="2" key="1">
    <citation type="journal article" date="2016" name="Front. Microbiol.">
        <title>Genome Sequence of the Piezophilic, Mesophilic Sulfate-Reducing Bacterium Desulfovibrio indicus J2T.</title>
        <authorList>
            <person name="Cao J."/>
            <person name="Maignien L."/>
            <person name="Shao Z."/>
            <person name="Alain K."/>
            <person name="Jebbar M."/>
        </authorList>
    </citation>
    <scope>NUCLEOTIDE SEQUENCE</scope>
    <source>
        <strain evidence="2">JCM 32048</strain>
    </source>
</reference>
<evidence type="ECO:0008006" key="4">
    <source>
        <dbReference type="Google" id="ProtNLM"/>
    </source>
</evidence>
<keyword evidence="3" id="KW-1185">Reference proteome</keyword>
<sequence length="334" mass="35198">MNFPSIPTASGGARTRAFVRTVALGALLGIGGVGAGTTLVHAADDAGVLDFLLGDVPRSLGLPARAPRPEASLRERRVRWTSRPTNAAVERSRWADPAPRPRAAAPKPASLDQAREPVPAAGRHDRAGSHARTICVRTCDGYMFPLANLGKGDAATAHEQACAAACPGAETALYTVRAGEELDQAVSRNGQPYRSLAAAFAYRSRRVQSCSCSPGAGGYARLLLRDATLRPGDAVAGGAGAQVFAGRGRSGEARFVDFRRAAMLSPAERRELDRALDVTRLERARVEFRRSLAASENRGGFGRLRYAAGVAGFAEIVSDASAGPVRIVEPSPYR</sequence>
<protein>
    <recommendedName>
        <fullName evidence="4">DUF2865 domain-containing protein</fullName>
    </recommendedName>
</protein>
<accession>A0AA37M3S1</accession>
<gene>
    <name evidence="2" type="ORF">MPEAHAMD_1577</name>
</gene>
<dbReference type="InterPro" id="IPR021293">
    <property type="entry name" value="DUF2865"/>
</dbReference>